<dbReference type="InterPro" id="IPR017871">
    <property type="entry name" value="ABC_transporter-like_CS"/>
</dbReference>
<evidence type="ECO:0000256" key="4">
    <source>
        <dbReference type="ARBA" id="ARBA00022840"/>
    </source>
</evidence>
<dbReference type="Proteomes" id="UP000536685">
    <property type="component" value="Unassembled WGS sequence"/>
</dbReference>
<dbReference type="SMART" id="SM00382">
    <property type="entry name" value="AAA"/>
    <property type="match status" value="1"/>
</dbReference>
<keyword evidence="9" id="KW-1185">Reference proteome</keyword>
<dbReference type="PANTHER" id="PTHR43166">
    <property type="entry name" value="AMINO ACID IMPORT ATP-BINDING PROTEIN"/>
    <property type="match status" value="1"/>
</dbReference>
<dbReference type="PROSITE" id="PS00211">
    <property type="entry name" value="ABC_TRANSPORTER_1"/>
    <property type="match status" value="1"/>
</dbReference>
<keyword evidence="2" id="KW-0813">Transport</keyword>
<reference evidence="8 9" key="1">
    <citation type="submission" date="2020-08" db="EMBL/GenBank/DDBJ databases">
        <title>Sequencing the genomes of 1000 actinobacteria strains.</title>
        <authorList>
            <person name="Klenk H.-P."/>
        </authorList>
    </citation>
    <scope>NUCLEOTIDE SEQUENCE [LARGE SCALE GENOMIC DNA]</scope>
    <source>
        <strain evidence="8 9">DSM 105784</strain>
    </source>
</reference>
<keyword evidence="3" id="KW-0547">Nucleotide-binding</keyword>
<comment type="caution">
    <text evidence="8">The sequence shown here is derived from an EMBL/GenBank/DDBJ whole genome shotgun (WGS) entry which is preliminary data.</text>
</comment>
<evidence type="ECO:0000256" key="3">
    <source>
        <dbReference type="ARBA" id="ARBA00022741"/>
    </source>
</evidence>
<evidence type="ECO:0000313" key="9">
    <source>
        <dbReference type="Proteomes" id="UP000536685"/>
    </source>
</evidence>
<dbReference type="InterPro" id="IPR050086">
    <property type="entry name" value="MetN_ABC_transporter-like"/>
</dbReference>
<accession>A0A841AKF8</accession>
<dbReference type="PIRSF" id="PIRSF039085">
    <property type="entry name" value="ABC_ATPase_HisP"/>
    <property type="match status" value="1"/>
</dbReference>
<dbReference type="InterPro" id="IPR030679">
    <property type="entry name" value="ABC_ATPase_HisP-typ"/>
</dbReference>
<dbReference type="GO" id="GO:0016887">
    <property type="term" value="F:ATP hydrolysis activity"/>
    <property type="evidence" value="ECO:0007669"/>
    <property type="project" value="InterPro"/>
</dbReference>
<comment type="catalytic activity">
    <reaction evidence="6">
        <text>a polar amino acid(out) + ATP + H2O = a polar amino acid(in) + ADP + phosphate + H(+)</text>
        <dbReference type="Rhea" id="RHEA:14673"/>
        <dbReference type="ChEBI" id="CHEBI:15377"/>
        <dbReference type="ChEBI" id="CHEBI:15378"/>
        <dbReference type="ChEBI" id="CHEBI:30616"/>
        <dbReference type="ChEBI" id="CHEBI:43474"/>
        <dbReference type="ChEBI" id="CHEBI:62031"/>
        <dbReference type="ChEBI" id="CHEBI:456216"/>
        <dbReference type="EC" id="7.4.2.1"/>
    </reaction>
    <physiologicalReaction direction="left-to-right" evidence="6">
        <dbReference type="Rhea" id="RHEA:14674"/>
    </physiologicalReaction>
</comment>
<keyword evidence="4 8" id="KW-0067">ATP-binding</keyword>
<feature type="domain" description="ABC transporter" evidence="7">
    <location>
        <begin position="7"/>
        <end position="251"/>
    </location>
</feature>
<dbReference type="Pfam" id="PF00005">
    <property type="entry name" value="ABC_tran"/>
    <property type="match status" value="1"/>
</dbReference>
<dbReference type="PROSITE" id="PS50893">
    <property type="entry name" value="ABC_TRANSPORTER_2"/>
    <property type="match status" value="1"/>
</dbReference>
<evidence type="ECO:0000256" key="1">
    <source>
        <dbReference type="ARBA" id="ARBA00005417"/>
    </source>
</evidence>
<dbReference type="InterPro" id="IPR027417">
    <property type="entry name" value="P-loop_NTPase"/>
</dbReference>
<dbReference type="GO" id="GO:0015426">
    <property type="term" value="F:ATPase-coupled polar amino acid-transporter activity"/>
    <property type="evidence" value="ECO:0007669"/>
    <property type="project" value="UniProtKB-EC"/>
</dbReference>
<proteinExistence type="inferred from homology"/>
<comment type="similarity">
    <text evidence="1">Belongs to the ABC transporter superfamily.</text>
</comment>
<sequence>MNALPLLRAHEVSKSFGHSLVLDNVSLDVARGEVVVLIGPSGAGKSTFLRTLNQLETIDSGSIYLDGELLGYDETNGKLHHLNETQITAQRRRLGMVFQQFNLFPHMTALQNIAHAPTHVRGIKPAEAKKQALALLDRVGLADRAHHYPSELSGGQQQRVAIARSLAMAPDILLFDEPTSALDPELVDDVLQVMRSLSQQGQTMIVVTHEMGFARDVADRVVFMTEGAIREVGTPEYIFKQSTNERLRSFLGSVGIAV</sequence>
<evidence type="ECO:0000256" key="2">
    <source>
        <dbReference type="ARBA" id="ARBA00022448"/>
    </source>
</evidence>
<dbReference type="InterPro" id="IPR003593">
    <property type="entry name" value="AAA+_ATPase"/>
</dbReference>
<dbReference type="Gene3D" id="3.40.50.300">
    <property type="entry name" value="P-loop containing nucleotide triphosphate hydrolases"/>
    <property type="match status" value="1"/>
</dbReference>
<organism evidence="8 9">
    <name type="scientific">Conyzicola lurida</name>
    <dbReference type="NCBI Taxonomy" id="1172621"/>
    <lineage>
        <taxon>Bacteria</taxon>
        <taxon>Bacillati</taxon>
        <taxon>Actinomycetota</taxon>
        <taxon>Actinomycetes</taxon>
        <taxon>Micrococcales</taxon>
        <taxon>Microbacteriaceae</taxon>
        <taxon>Conyzicola</taxon>
    </lineage>
</organism>
<evidence type="ECO:0000313" key="8">
    <source>
        <dbReference type="EMBL" id="MBB5841955.1"/>
    </source>
</evidence>
<dbReference type="CDD" id="cd03262">
    <property type="entry name" value="ABC_HisP_GlnQ"/>
    <property type="match status" value="1"/>
</dbReference>
<evidence type="ECO:0000256" key="5">
    <source>
        <dbReference type="ARBA" id="ARBA00038850"/>
    </source>
</evidence>
<dbReference type="AlphaFoldDB" id="A0A841AKF8"/>
<gene>
    <name evidence="8" type="ORF">HD599_000278</name>
</gene>
<dbReference type="SUPFAM" id="SSF52540">
    <property type="entry name" value="P-loop containing nucleoside triphosphate hydrolases"/>
    <property type="match status" value="1"/>
</dbReference>
<evidence type="ECO:0000259" key="7">
    <source>
        <dbReference type="PROSITE" id="PS50893"/>
    </source>
</evidence>
<protein>
    <recommendedName>
        <fullName evidence="5">ABC-type polar-amino-acid transporter</fullName>
        <ecNumber evidence="5">7.4.2.1</ecNumber>
    </recommendedName>
</protein>
<dbReference type="EC" id="7.4.2.1" evidence="5"/>
<dbReference type="PANTHER" id="PTHR43166:SF4">
    <property type="entry name" value="PHOSPHONATES IMPORT ATP-BINDING PROTEIN PHNC"/>
    <property type="match status" value="1"/>
</dbReference>
<dbReference type="GO" id="GO:0005524">
    <property type="term" value="F:ATP binding"/>
    <property type="evidence" value="ECO:0007669"/>
    <property type="project" value="UniProtKB-KW"/>
</dbReference>
<dbReference type="RefSeq" id="WP_343061821.1">
    <property type="nucleotide sequence ID" value="NZ_JACHMJ010000001.1"/>
</dbReference>
<dbReference type="EMBL" id="JACHMJ010000001">
    <property type="protein sequence ID" value="MBB5841955.1"/>
    <property type="molecule type" value="Genomic_DNA"/>
</dbReference>
<dbReference type="FunFam" id="3.40.50.300:FF:000020">
    <property type="entry name" value="Amino acid ABC transporter ATP-binding component"/>
    <property type="match status" value="1"/>
</dbReference>
<name>A0A841AKF8_9MICO</name>
<evidence type="ECO:0000256" key="6">
    <source>
        <dbReference type="ARBA" id="ARBA00047624"/>
    </source>
</evidence>
<dbReference type="InterPro" id="IPR003439">
    <property type="entry name" value="ABC_transporter-like_ATP-bd"/>
</dbReference>